<feature type="chain" id="PRO_5047351980" description="Hint domain-containing protein" evidence="1">
    <location>
        <begin position="25"/>
        <end position="657"/>
    </location>
</feature>
<dbReference type="EMBL" id="CP059693">
    <property type="protein sequence ID" value="WDE13442.1"/>
    <property type="molecule type" value="Genomic_DNA"/>
</dbReference>
<evidence type="ECO:0000313" key="3">
    <source>
        <dbReference type="EMBL" id="WDE13442.1"/>
    </source>
</evidence>
<feature type="signal peptide" evidence="1">
    <location>
        <begin position="1"/>
        <end position="24"/>
    </location>
</feature>
<dbReference type="PROSITE" id="PS50817">
    <property type="entry name" value="INTEIN_N_TER"/>
    <property type="match status" value="1"/>
</dbReference>
<dbReference type="SMART" id="SM00306">
    <property type="entry name" value="HintN"/>
    <property type="match status" value="1"/>
</dbReference>
<evidence type="ECO:0000259" key="2">
    <source>
        <dbReference type="SMART" id="SM00306"/>
    </source>
</evidence>
<proteinExistence type="predicted"/>
<keyword evidence="1" id="KW-0732">Signal</keyword>
<dbReference type="Proteomes" id="UP001215231">
    <property type="component" value="Chromosome"/>
</dbReference>
<organism evidence="3 4">
    <name type="scientific">Thalassomonas haliotis</name>
    <dbReference type="NCBI Taxonomy" id="485448"/>
    <lineage>
        <taxon>Bacteria</taxon>
        <taxon>Pseudomonadati</taxon>
        <taxon>Pseudomonadota</taxon>
        <taxon>Gammaproteobacteria</taxon>
        <taxon>Alteromonadales</taxon>
        <taxon>Colwelliaceae</taxon>
        <taxon>Thalassomonas</taxon>
    </lineage>
</organism>
<evidence type="ECO:0000313" key="4">
    <source>
        <dbReference type="Proteomes" id="UP001215231"/>
    </source>
</evidence>
<dbReference type="InterPro" id="IPR036844">
    <property type="entry name" value="Hint_dom_sf"/>
</dbReference>
<dbReference type="Gene3D" id="2.170.16.10">
    <property type="entry name" value="Hedgehog/Intein (Hint) domain"/>
    <property type="match status" value="1"/>
</dbReference>
<protein>
    <recommendedName>
        <fullName evidence="2">Hint domain-containing protein</fullName>
    </recommendedName>
</protein>
<dbReference type="SUPFAM" id="SSF51294">
    <property type="entry name" value="Hedgehog/intein (Hint) domain"/>
    <property type="match status" value="1"/>
</dbReference>
<dbReference type="Pfam" id="PF07591">
    <property type="entry name" value="PT-HINT"/>
    <property type="match status" value="1"/>
</dbReference>
<dbReference type="InterPro" id="IPR006141">
    <property type="entry name" value="Intein_N"/>
</dbReference>
<reference evidence="3 4" key="1">
    <citation type="journal article" date="2022" name="Mar. Drugs">
        <title>Bioassay-Guided Fractionation Leads to the Detection of Cholic Acid Generated by the Rare Thalassomonas sp.</title>
        <authorList>
            <person name="Pheiffer F."/>
            <person name="Schneider Y.K."/>
            <person name="Hansen E.H."/>
            <person name="Andersen J.H."/>
            <person name="Isaksson J."/>
            <person name="Busche T."/>
            <person name="R C."/>
            <person name="Kalinowski J."/>
            <person name="Zyl L.V."/>
            <person name="Trindade M."/>
        </authorList>
    </citation>
    <scope>NUCLEOTIDE SEQUENCE [LARGE SCALE GENOMIC DNA]</scope>
    <source>
        <strain evidence="3 4">A5K-61T</strain>
    </source>
</reference>
<feature type="domain" description="Hint" evidence="2">
    <location>
        <begin position="468"/>
        <end position="566"/>
    </location>
</feature>
<gene>
    <name evidence="3" type="ORF">H3N35_08425</name>
</gene>
<dbReference type="RefSeq" id="WP_274053822.1">
    <property type="nucleotide sequence ID" value="NZ_CP059693.1"/>
</dbReference>
<dbReference type="InterPro" id="IPR003587">
    <property type="entry name" value="Hint_dom_N"/>
</dbReference>
<sequence>MKNTYLKVLMPMALALAVNQNLQAASTGASLTPITVASPVQKVQVERNEDGVRRLDMTNPSHYKLVKQRLTKAGRDTENYPQLHKTLDVQKAQQLKQKARTGSPHEMSIGIVIDDSQLDLIKNAHLFLEYNVGVSEDNNTPYLLIRAKSSVYGGTKQTYIDLLLEDGNGNTLAPMGSTLNVLDGKNTLATSQVSLPTLKQQFPDLETVYASSYVETEAADGTITSTLKYTEYPFSWEHIDKLYAEQVGTQDGGISTSSVSILSDGKPTYTPKAPVDVNTDGVIKVCLNRNHADCDYAADQYLDPNEITDVNIPFEGEIRIPHEIDKIYATDLPLDERPNGVDELTNIYLQEGNYGGATKQSYKGLDNSVKNFSDYISAPEVVENPDGSKETILRWNIPRDEGRFGNAKLFSNIAEANWYITFAASGWPYFNHGRGGAAKPFQVSITSEAATRFGNYYSPVLPKIKLGYSCLAKGTMITMADGKQRPIEKILAGDMVKGAVANNPATAQPMKVVDVSIGIEALQMIRIIQANGQELLVTETHPVSTSNKGIVWAKELEQGDRVLTEDGSAMITSVEREKYNDKVYNLKLEPMEGANIAEGSYLGMFAGNTLLGDLGTQDEHNYKDQYIRETPEEILERLDDKWKTDYINSLNNDSLLK</sequence>
<keyword evidence="4" id="KW-1185">Reference proteome</keyword>
<accession>A0ABY7VI94</accession>
<evidence type="ECO:0000256" key="1">
    <source>
        <dbReference type="SAM" id="SignalP"/>
    </source>
</evidence>
<name>A0ABY7VI94_9GAMM</name>
<dbReference type="CDD" id="cd00081">
    <property type="entry name" value="Hint"/>
    <property type="match status" value="1"/>
</dbReference>